<name>A0ABV4S8K9_9FUSO</name>
<dbReference type="Gene3D" id="1.10.1790.10">
    <property type="entry name" value="PRD domain"/>
    <property type="match status" value="1"/>
</dbReference>
<feature type="domain" description="PRD" evidence="6">
    <location>
        <begin position="294"/>
        <end position="401"/>
    </location>
</feature>
<keyword evidence="1" id="KW-0677">Repeat</keyword>
<dbReference type="Gene3D" id="3.40.930.10">
    <property type="entry name" value="Mannitol-specific EII, Chain A"/>
    <property type="match status" value="1"/>
</dbReference>
<keyword evidence="3" id="KW-0804">Transcription</keyword>
<feature type="domain" description="PTS EIIA type-2" evidence="5">
    <location>
        <begin position="544"/>
        <end position="683"/>
    </location>
</feature>
<reference evidence="7 8" key="1">
    <citation type="submission" date="2024-07" db="EMBL/GenBank/DDBJ databases">
        <authorList>
            <person name="Li X.-J."/>
            <person name="Wang X."/>
        </authorList>
    </citation>
    <scope>NUCLEOTIDE SEQUENCE [LARGE SCALE GENOMIC DNA]</scope>
    <source>
        <strain evidence="7 8">DSM 23441</strain>
    </source>
</reference>
<dbReference type="EMBL" id="JBGORW010000007">
    <property type="protein sequence ID" value="MFA3799839.1"/>
    <property type="molecule type" value="Genomic_DNA"/>
</dbReference>
<dbReference type="PANTHER" id="PTHR30185:SF18">
    <property type="entry name" value="TRANSCRIPTIONAL REGULATOR MTLR"/>
    <property type="match status" value="1"/>
</dbReference>
<proteinExistence type="predicted"/>
<dbReference type="InterPro" id="IPR011608">
    <property type="entry name" value="PRD"/>
</dbReference>
<dbReference type="PROSITE" id="PS51372">
    <property type="entry name" value="PRD_2"/>
    <property type="match status" value="1"/>
</dbReference>
<organism evidence="7 8">
    <name type="scientific">Leptotrichia hongkongensis</name>
    <dbReference type="NCBI Taxonomy" id="554406"/>
    <lineage>
        <taxon>Bacteria</taxon>
        <taxon>Fusobacteriati</taxon>
        <taxon>Fusobacteriota</taxon>
        <taxon>Fusobacteriia</taxon>
        <taxon>Fusobacteriales</taxon>
        <taxon>Leptotrichiaceae</taxon>
        <taxon>Leptotrichia</taxon>
    </lineage>
</organism>
<dbReference type="Pfam" id="PF00874">
    <property type="entry name" value="PRD"/>
    <property type="match status" value="1"/>
</dbReference>
<accession>A0ABV4S8K9</accession>
<dbReference type="SUPFAM" id="SSF63520">
    <property type="entry name" value="PTS-regulatory domain, PRD"/>
    <property type="match status" value="1"/>
</dbReference>
<dbReference type="PROSITE" id="PS51094">
    <property type="entry name" value="PTS_EIIA_TYPE_2"/>
    <property type="match status" value="1"/>
</dbReference>
<keyword evidence="2" id="KW-0805">Transcription regulation</keyword>
<feature type="coiled-coil region" evidence="4">
    <location>
        <begin position="507"/>
        <end position="534"/>
    </location>
</feature>
<dbReference type="PANTHER" id="PTHR30185">
    <property type="entry name" value="CRYPTIC BETA-GLUCOSIDE BGL OPERON ANTITERMINATOR"/>
    <property type="match status" value="1"/>
</dbReference>
<dbReference type="Proteomes" id="UP001571581">
    <property type="component" value="Unassembled WGS sequence"/>
</dbReference>
<evidence type="ECO:0000256" key="4">
    <source>
        <dbReference type="SAM" id="Coils"/>
    </source>
</evidence>
<evidence type="ECO:0000313" key="7">
    <source>
        <dbReference type="EMBL" id="MFA3799839.1"/>
    </source>
</evidence>
<dbReference type="Gene3D" id="1.10.10.10">
    <property type="entry name" value="Winged helix-like DNA-binding domain superfamily/Winged helix DNA-binding domain"/>
    <property type="match status" value="2"/>
</dbReference>
<dbReference type="SUPFAM" id="SSF55804">
    <property type="entry name" value="Phoshotransferase/anion transport protein"/>
    <property type="match status" value="1"/>
</dbReference>
<dbReference type="InterPro" id="IPR016152">
    <property type="entry name" value="PTrfase/Anion_transptr"/>
</dbReference>
<dbReference type="InterPro" id="IPR036634">
    <property type="entry name" value="PRD_sf"/>
</dbReference>
<dbReference type="Pfam" id="PF00359">
    <property type="entry name" value="PTS_EIIA_2"/>
    <property type="match status" value="1"/>
</dbReference>
<evidence type="ECO:0000256" key="1">
    <source>
        <dbReference type="ARBA" id="ARBA00022737"/>
    </source>
</evidence>
<dbReference type="InterPro" id="IPR002178">
    <property type="entry name" value="PTS_EIIA_type-2_dom"/>
</dbReference>
<keyword evidence="4" id="KW-0175">Coiled coil</keyword>
<keyword evidence="8" id="KW-1185">Reference proteome</keyword>
<dbReference type="InterPro" id="IPR050661">
    <property type="entry name" value="BglG_antiterminators"/>
</dbReference>
<evidence type="ECO:0000256" key="3">
    <source>
        <dbReference type="ARBA" id="ARBA00023163"/>
    </source>
</evidence>
<gene>
    <name evidence="7" type="ORF">ACEG17_06530</name>
</gene>
<evidence type="ECO:0000259" key="6">
    <source>
        <dbReference type="PROSITE" id="PS51372"/>
    </source>
</evidence>
<comment type="caution">
    <text evidence="7">The sequence shown here is derived from an EMBL/GenBank/DDBJ whole genome shotgun (WGS) entry which is preliminary data.</text>
</comment>
<evidence type="ECO:0000256" key="2">
    <source>
        <dbReference type="ARBA" id="ARBA00023015"/>
    </source>
</evidence>
<evidence type="ECO:0000313" key="8">
    <source>
        <dbReference type="Proteomes" id="UP001571581"/>
    </source>
</evidence>
<dbReference type="RefSeq" id="WP_372583041.1">
    <property type="nucleotide sequence ID" value="NZ_JBGORW010000007.1"/>
</dbReference>
<protein>
    <submittedName>
        <fullName evidence="7">Transcription antiterminator</fullName>
    </submittedName>
</protein>
<dbReference type="InterPro" id="IPR036388">
    <property type="entry name" value="WH-like_DNA-bd_sf"/>
</dbReference>
<sequence>MLNNREIKILEIFSSEEEVFIKKLKEKFGISERMIRYDIEKINFVLSIFNIKPIYRNKSGTFKLDCDSKINKIKAIVKEAEPVTIEKRRNLIKFLLITTVKKINISNLMEKFDTSRITINGDLNRIKKEFEEKEIKLITKKGIMLEGKISNLIKYRVEKISECLNYLKNIKNKTIYGMKIEEIFKENLGIREVKIFSDFLKKILSKLNFSATDENYKTLLSYIILLQSESFHEEISNFICVDGEIIKEWNEYDIIKKEIKNYELNEIFNEQDIFIITDLVVKISSYNKDSEFYENWIDIDILVKNLIENINSRLNVDISKDKLLFEYLRQHLNPFFYRVKNEYTLNDKFIQDLKFTKNNLFYLIKESLNILTNILKKDIPDEEIFLLTLHFQASIERVVNNNIKVKRIIIISTLGYGISQILVDNISSLFNVEIVAVTPYFKLKETLLNNENIDYIITTMDIEDKILYNIPILKVNPVFTIDDRKKMLDVGFVSNNKKVLISELIQIIEEEAKINNKEELIKKLENKMKGRIINDVVEAEEEKDIITNENIIFSYDGKNIEEAIEYTCRLLEKMKYISSSYTKSILDILRNHTSYMIIHNGIILPHSKNKNNVFKTSGILLELKNTLELNGNNIKYIFTFAIKDKEKELNRVSKIINKIFKDELIEIMKTKNKNKIVKYFSENTDA</sequence>
<evidence type="ECO:0000259" key="5">
    <source>
        <dbReference type="PROSITE" id="PS51094"/>
    </source>
</evidence>